<proteinExistence type="predicted"/>
<reference evidence="2" key="1">
    <citation type="journal article" date="2021" name="Microb. Physiol.">
        <title>Proteogenomic Insights into the Physiology of Marine, Sulfate-Reducing, Filamentous Desulfonema limicola and Desulfonema magnum.</title>
        <authorList>
            <person name="Schnaars V."/>
            <person name="Wohlbrand L."/>
            <person name="Scheve S."/>
            <person name="Hinrichs C."/>
            <person name="Reinhardt R."/>
            <person name="Rabus R."/>
        </authorList>
    </citation>
    <scope>NUCLEOTIDE SEQUENCE</scope>
    <source>
        <strain evidence="2">4be13</strain>
    </source>
</reference>
<keyword evidence="3" id="KW-1185">Reference proteome</keyword>
<protein>
    <recommendedName>
        <fullName evidence="1">Macrodomain effector MavL domain-containing protein</fullName>
    </recommendedName>
</protein>
<evidence type="ECO:0000259" key="1">
    <source>
        <dbReference type="Pfam" id="PF24754"/>
    </source>
</evidence>
<dbReference type="EMBL" id="CP061800">
    <property type="protein sequence ID" value="QTA86071.1"/>
    <property type="molecule type" value="Genomic_DNA"/>
</dbReference>
<name>A0A975BIH8_9BACT</name>
<dbReference type="AlphaFoldDB" id="A0A975BIH8"/>
<gene>
    <name evidence="2" type="ORF">dnm_020890</name>
</gene>
<organism evidence="2 3">
    <name type="scientific">Desulfonema magnum</name>
    <dbReference type="NCBI Taxonomy" id="45655"/>
    <lineage>
        <taxon>Bacteria</taxon>
        <taxon>Pseudomonadati</taxon>
        <taxon>Thermodesulfobacteriota</taxon>
        <taxon>Desulfobacteria</taxon>
        <taxon>Desulfobacterales</taxon>
        <taxon>Desulfococcaceae</taxon>
        <taxon>Desulfonema</taxon>
    </lineage>
</organism>
<dbReference type="RefSeq" id="WP_207681862.1">
    <property type="nucleotide sequence ID" value="NZ_CP061800.1"/>
</dbReference>
<feature type="domain" description="Macrodomain effector MavL" evidence="1">
    <location>
        <begin position="4"/>
        <end position="329"/>
    </location>
</feature>
<evidence type="ECO:0000313" key="3">
    <source>
        <dbReference type="Proteomes" id="UP000663722"/>
    </source>
</evidence>
<dbReference type="Pfam" id="PF24754">
    <property type="entry name" value="MavL"/>
    <property type="match status" value="1"/>
</dbReference>
<sequence length="352" mass="39922">MKNYSILINKETYEKVISYIKAIEAGTCAGRYLQEKLKDKNVFQISPVEFIELLISTKHPQIFAESAVCGDGTDWNQDELSILGDINIAVLVTVFDNAGHYHPEVHKAPFKATLLFIPGALLRNGKNNVPADWQEVTRNGKINPETYYQLCERRLLPSFIYANKIAKNKGKMAFITVPGLGCGHFAGKFRGRLGRELKNTLISFLENHGADLPNIKAVYYDPYRECENERYEINGTVFLVRPLTKGNENKHQLCKPKNYEEEDDEFADCELFSFVAWDHVSWPGNDFYAGYRATDDGVKAAATNSMAVMTGVEGKYDISTNQYNPPAEYKNWQQVILKNKVQIEVKNSLLIL</sequence>
<dbReference type="InterPro" id="IPR057098">
    <property type="entry name" value="MavL"/>
</dbReference>
<dbReference type="Proteomes" id="UP000663722">
    <property type="component" value="Chromosome"/>
</dbReference>
<evidence type="ECO:0000313" key="2">
    <source>
        <dbReference type="EMBL" id="QTA86071.1"/>
    </source>
</evidence>
<accession>A0A975BIH8</accession>
<dbReference type="KEGG" id="dmm:dnm_020890"/>